<feature type="region of interest" description="Disordered" evidence="1">
    <location>
        <begin position="77"/>
        <end position="97"/>
    </location>
</feature>
<protein>
    <submittedName>
        <fullName evidence="2">Uncharacterized protein</fullName>
    </submittedName>
</protein>
<dbReference type="EMBL" id="LCZI01000500">
    <property type="protein sequence ID" value="KKZ66281.1"/>
    <property type="molecule type" value="Genomic_DNA"/>
</dbReference>
<dbReference type="AlphaFoldDB" id="A0A0G2JAT3"/>
<gene>
    <name evidence="2" type="ORF">EMCG_07991</name>
</gene>
<evidence type="ECO:0000313" key="2">
    <source>
        <dbReference type="EMBL" id="KKZ66281.1"/>
    </source>
</evidence>
<feature type="region of interest" description="Disordered" evidence="1">
    <location>
        <begin position="40"/>
        <end position="65"/>
    </location>
</feature>
<evidence type="ECO:0000313" key="3">
    <source>
        <dbReference type="Proteomes" id="UP000034164"/>
    </source>
</evidence>
<sequence length="124" mass="13410">MAQFLIIPSVLLDRSSKRGPFSSELLPALDCLSLFETSRESRDSLTGLDKKGNKVQPGHEPDMATSTAGHVISVLQGLPTEGSENSGDFAHAPRDTKHRRSLVEFSVESVKVGVKLPINDNLPT</sequence>
<dbReference type="VEuPathDB" id="FungiDB:EMCG_07991"/>
<dbReference type="Proteomes" id="UP000034164">
    <property type="component" value="Unassembled WGS sequence"/>
</dbReference>
<accession>A0A0G2JAT3</accession>
<name>A0A0G2JAT3_9EURO</name>
<comment type="caution">
    <text evidence="2">The sequence shown here is derived from an EMBL/GenBank/DDBJ whole genome shotgun (WGS) entry which is preliminary data.</text>
</comment>
<organism evidence="2 3">
    <name type="scientific">[Emmonsia] crescens</name>
    <dbReference type="NCBI Taxonomy" id="73230"/>
    <lineage>
        <taxon>Eukaryota</taxon>
        <taxon>Fungi</taxon>
        <taxon>Dikarya</taxon>
        <taxon>Ascomycota</taxon>
        <taxon>Pezizomycotina</taxon>
        <taxon>Eurotiomycetes</taxon>
        <taxon>Eurotiomycetidae</taxon>
        <taxon>Onygenales</taxon>
        <taxon>Ajellomycetaceae</taxon>
        <taxon>Emergomyces</taxon>
    </lineage>
</organism>
<proteinExistence type="predicted"/>
<reference evidence="3" key="1">
    <citation type="journal article" date="2015" name="PLoS Genet.">
        <title>The dynamic genome and transcriptome of the human fungal pathogen Blastomyces and close relative Emmonsia.</title>
        <authorList>
            <person name="Munoz J.F."/>
            <person name="Gauthier G.M."/>
            <person name="Desjardins C.A."/>
            <person name="Gallo J.E."/>
            <person name="Holder J."/>
            <person name="Sullivan T.D."/>
            <person name="Marty A.J."/>
            <person name="Carmen J.C."/>
            <person name="Chen Z."/>
            <person name="Ding L."/>
            <person name="Gujja S."/>
            <person name="Magrini V."/>
            <person name="Misas E."/>
            <person name="Mitreva M."/>
            <person name="Priest M."/>
            <person name="Saif S."/>
            <person name="Whiston E.A."/>
            <person name="Young S."/>
            <person name="Zeng Q."/>
            <person name="Goldman W.E."/>
            <person name="Mardis E.R."/>
            <person name="Taylor J.W."/>
            <person name="McEwen J.G."/>
            <person name="Clay O.K."/>
            <person name="Klein B.S."/>
            <person name="Cuomo C.A."/>
        </authorList>
    </citation>
    <scope>NUCLEOTIDE SEQUENCE [LARGE SCALE GENOMIC DNA]</scope>
    <source>
        <strain evidence="3">UAMH 3008</strain>
    </source>
</reference>
<feature type="compositionally biased region" description="Basic and acidic residues" evidence="1">
    <location>
        <begin position="40"/>
        <end position="62"/>
    </location>
</feature>
<evidence type="ECO:0000256" key="1">
    <source>
        <dbReference type="SAM" id="MobiDB-lite"/>
    </source>
</evidence>